<sequence length="382" mass="40756">MSGLLADRSGNPKGMQSDRFRQLLDTPGPFASIYFEDSHDTHDATDQLELKWRGLREQLEEQGVADSVTADIEQAVLDLRPPIGRSGRAVIAGATGVVVNEHLLRPTATPLVRVSELPYIVPIVEHGFDPPNYVLVEVDHTGADITVRSDGTLRSETVDGGGYPVHKAAGAETAGYGDPQLRTDEAARKNVRAVADRVTELVDETGVEAFFVVGEVRSRSDLLAALPERVLGRAVPLKVGARHSGYDLDEVQRAIESWFVRRRLRVIDEAAERFGAEIGRQSGRAAEGLGAVCSALRQGAVDTLIVGDIGDATVVADEGLTTVAPNADVLSEQGAAPAQTLRADEALPLLAISVGASLVRTDERMAPTDGVAAVLRYAPTLH</sequence>
<protein>
    <submittedName>
        <fullName evidence="1">Uncharacterized protein</fullName>
    </submittedName>
</protein>
<organism evidence="1 2">
    <name type="scientific">Mycobacterium attenuatum</name>
    <dbReference type="NCBI Taxonomy" id="2341086"/>
    <lineage>
        <taxon>Bacteria</taxon>
        <taxon>Bacillati</taxon>
        <taxon>Actinomycetota</taxon>
        <taxon>Actinomycetes</taxon>
        <taxon>Mycobacteriales</taxon>
        <taxon>Mycobacteriaceae</taxon>
        <taxon>Mycobacterium</taxon>
    </lineage>
</organism>
<accession>A0A498QHL4</accession>
<gene>
    <name evidence="1" type="ORF">LAUMK136_05408</name>
</gene>
<dbReference type="Gene3D" id="3.30.1330.30">
    <property type="match status" value="1"/>
</dbReference>
<name>A0A498QHL4_9MYCO</name>
<proteinExistence type="predicted"/>
<dbReference type="InterPro" id="IPR029064">
    <property type="entry name" value="Ribosomal_eL30-like_sf"/>
</dbReference>
<dbReference type="AlphaFoldDB" id="A0A498QHL4"/>
<evidence type="ECO:0000313" key="2">
    <source>
        <dbReference type="Proteomes" id="UP000273307"/>
    </source>
</evidence>
<dbReference type="InterPro" id="IPR040701">
    <property type="entry name" value="Bact_RF_family2"/>
</dbReference>
<dbReference type="Proteomes" id="UP000273307">
    <property type="component" value="Unassembled WGS sequence"/>
</dbReference>
<keyword evidence="2" id="KW-1185">Reference proteome</keyword>
<dbReference type="Pfam" id="PF18844">
    <property type="entry name" value="baeRF_family2"/>
    <property type="match status" value="1"/>
</dbReference>
<reference evidence="1 2" key="1">
    <citation type="submission" date="2018-09" db="EMBL/GenBank/DDBJ databases">
        <authorList>
            <person name="Tagini F."/>
        </authorList>
    </citation>
    <scope>NUCLEOTIDE SEQUENCE [LARGE SCALE GENOMIC DNA]</scope>
    <source>
        <strain evidence="1 2">MK136</strain>
    </source>
</reference>
<dbReference type="EMBL" id="UPHP01000143">
    <property type="protein sequence ID" value="VBA44022.1"/>
    <property type="molecule type" value="Genomic_DNA"/>
</dbReference>
<evidence type="ECO:0000313" key="1">
    <source>
        <dbReference type="EMBL" id="VBA44022.1"/>
    </source>
</evidence>